<evidence type="ECO:0000259" key="4">
    <source>
        <dbReference type="Pfam" id="PF01466"/>
    </source>
</evidence>
<accession>L8X7J6</accession>
<dbReference type="InterPro" id="IPR016072">
    <property type="entry name" value="Skp1_comp_dimer"/>
</dbReference>
<dbReference type="SUPFAM" id="SSF54695">
    <property type="entry name" value="POZ domain"/>
    <property type="match status" value="1"/>
</dbReference>
<feature type="domain" description="SKP1 component dimerisation" evidence="4">
    <location>
        <begin position="109"/>
        <end position="150"/>
    </location>
</feature>
<evidence type="ECO:0000256" key="2">
    <source>
        <dbReference type="ARBA" id="ARBA00022786"/>
    </source>
</evidence>
<dbReference type="Gene3D" id="3.30.710.10">
    <property type="entry name" value="Potassium Channel Kv1.1, Chain A"/>
    <property type="match status" value="1"/>
</dbReference>
<comment type="caution">
    <text evidence="6">The sequence shown here is derived from an EMBL/GenBank/DDBJ whole genome shotgun (WGS) entry which is preliminary data.</text>
</comment>
<dbReference type="InterPro" id="IPR016073">
    <property type="entry name" value="Skp1_comp_POZ"/>
</dbReference>
<dbReference type="AlphaFoldDB" id="L8X7J6"/>
<dbReference type="SUPFAM" id="SSF81382">
    <property type="entry name" value="Skp1 dimerisation domain-like"/>
    <property type="match status" value="1"/>
</dbReference>
<keyword evidence="6" id="KW-0808">Transferase</keyword>
<dbReference type="InterPro" id="IPR016897">
    <property type="entry name" value="SKP1"/>
</dbReference>
<evidence type="ECO:0000313" key="7">
    <source>
        <dbReference type="Proteomes" id="UP000011668"/>
    </source>
</evidence>
<proteinExistence type="inferred from homology"/>
<organism evidence="6 7">
    <name type="scientific">Thanatephorus cucumeris (strain AG1-IA)</name>
    <name type="common">Rice sheath blight fungus</name>
    <name type="synonym">Rhizoctonia solani</name>
    <dbReference type="NCBI Taxonomy" id="983506"/>
    <lineage>
        <taxon>Eukaryota</taxon>
        <taxon>Fungi</taxon>
        <taxon>Dikarya</taxon>
        <taxon>Basidiomycota</taxon>
        <taxon>Agaricomycotina</taxon>
        <taxon>Agaricomycetes</taxon>
        <taxon>Cantharellales</taxon>
        <taxon>Ceratobasidiaceae</taxon>
        <taxon>Rhizoctonia</taxon>
        <taxon>Rhizoctonia solani AG-1</taxon>
    </lineage>
</organism>
<dbReference type="SMART" id="SM00512">
    <property type="entry name" value="Skp1"/>
    <property type="match status" value="1"/>
</dbReference>
<evidence type="ECO:0000256" key="3">
    <source>
        <dbReference type="SAM" id="MobiDB-lite"/>
    </source>
</evidence>
<evidence type="ECO:0000313" key="6">
    <source>
        <dbReference type="EMBL" id="ELU45033.1"/>
    </source>
</evidence>
<dbReference type="CDD" id="cd18322">
    <property type="entry name" value="BTB_POZ_SKP1"/>
    <property type="match status" value="1"/>
</dbReference>
<feature type="region of interest" description="Disordered" evidence="3">
    <location>
        <begin position="51"/>
        <end position="70"/>
    </location>
</feature>
<keyword evidence="7" id="KW-1185">Reference proteome</keyword>
<name>L8X7J6_THACA</name>
<protein>
    <submittedName>
        <fullName evidence="6">S-phase kinase-associated protein 1A-like protein</fullName>
    </submittedName>
</protein>
<keyword evidence="6" id="KW-0418">Kinase</keyword>
<gene>
    <name evidence="6" type="ORF">AG1IA_00930</name>
</gene>
<dbReference type="Pfam" id="PF03931">
    <property type="entry name" value="Skp1_POZ"/>
    <property type="match status" value="1"/>
</dbReference>
<comment type="similarity">
    <text evidence="1">Belongs to the SKP1 family.</text>
</comment>
<dbReference type="Proteomes" id="UP000011668">
    <property type="component" value="Unassembled WGS sequence"/>
</dbReference>
<reference evidence="6 7" key="1">
    <citation type="journal article" date="2013" name="Nat. Commun.">
        <title>The evolution and pathogenic mechanisms of the rice sheath blight pathogen.</title>
        <authorList>
            <person name="Zheng A."/>
            <person name="Lin R."/>
            <person name="Xu L."/>
            <person name="Qin P."/>
            <person name="Tang C."/>
            <person name="Ai P."/>
            <person name="Zhang D."/>
            <person name="Liu Y."/>
            <person name="Sun Z."/>
            <person name="Feng H."/>
            <person name="Wang Y."/>
            <person name="Chen Y."/>
            <person name="Liang X."/>
            <person name="Fu R."/>
            <person name="Li Q."/>
            <person name="Zhang J."/>
            <person name="Yu X."/>
            <person name="Xie Z."/>
            <person name="Ding L."/>
            <person name="Guan P."/>
            <person name="Tang J."/>
            <person name="Liang Y."/>
            <person name="Wang S."/>
            <person name="Deng Q."/>
            <person name="Li S."/>
            <person name="Zhu J."/>
            <person name="Wang L."/>
            <person name="Liu H."/>
            <person name="Li P."/>
        </authorList>
    </citation>
    <scope>NUCLEOTIDE SEQUENCE [LARGE SCALE GENOMIC DNA]</scope>
    <source>
        <strain evidence="7">AG-1 IA</strain>
    </source>
</reference>
<dbReference type="InterPro" id="IPR036296">
    <property type="entry name" value="SKP1-like_dim_sf"/>
</dbReference>
<dbReference type="HOGENOM" id="CLU_059252_5_0_1"/>
<dbReference type="OrthoDB" id="2342932at2759"/>
<keyword evidence="2" id="KW-0833">Ubl conjugation pathway</keyword>
<dbReference type="EMBL" id="AFRT01000220">
    <property type="protein sequence ID" value="ELU45033.1"/>
    <property type="molecule type" value="Genomic_DNA"/>
</dbReference>
<dbReference type="STRING" id="983506.L8X7J6"/>
<dbReference type="FunFam" id="3.30.710.10:FF:000026">
    <property type="entry name" value="E3 ubiquitin ligase complex SCF subunit"/>
    <property type="match status" value="1"/>
</dbReference>
<evidence type="ECO:0000256" key="1">
    <source>
        <dbReference type="ARBA" id="ARBA00009993"/>
    </source>
</evidence>
<dbReference type="GO" id="GO:0006511">
    <property type="term" value="P:ubiquitin-dependent protein catabolic process"/>
    <property type="evidence" value="ECO:0007669"/>
    <property type="project" value="InterPro"/>
</dbReference>
<evidence type="ECO:0000259" key="5">
    <source>
        <dbReference type="Pfam" id="PF03931"/>
    </source>
</evidence>
<dbReference type="Pfam" id="PF01466">
    <property type="entry name" value="Skp1"/>
    <property type="match status" value="1"/>
</dbReference>
<dbReference type="PANTHER" id="PTHR11165">
    <property type="entry name" value="SKP1"/>
    <property type="match status" value="1"/>
</dbReference>
<dbReference type="InterPro" id="IPR011333">
    <property type="entry name" value="SKP1/BTB/POZ_sf"/>
</dbReference>
<feature type="domain" description="SKP1 component POZ" evidence="5">
    <location>
        <begin position="1"/>
        <end position="50"/>
    </location>
</feature>
<dbReference type="InterPro" id="IPR001232">
    <property type="entry name" value="SKP1-like"/>
</dbReference>
<dbReference type="GO" id="GO:0016301">
    <property type="term" value="F:kinase activity"/>
    <property type="evidence" value="ECO:0007669"/>
    <property type="project" value="UniProtKB-KW"/>
</dbReference>
<sequence>MVVLVTSDNEQFNVDKDVAEHVGESDQPIPLPNVSSSVLKKVLEYCEHHRAEPLPTAETDNNADDPRKRQVSEIGEWDQKFIQVDQEMLFEIILAANYLDIKALLCESIDVGCKTVANMIKGKTPEEIRKLFNIVNDFTPEEEAQIKKENVSKILAESRALSDCPIGMGRGPLSVLARGYPVSMIDYLPYCTSDPCILTLISPHRHQIAKCHLLCCVRPTGLIETLACTCVYDVYEAIRLS</sequence>